<reference evidence="2" key="1">
    <citation type="journal article" date="2014" name="Genome Biol. Evol.">
        <title>Gene Loss Rather Than Gene Gain Is Associated with a Host Jump from Monocots to Dicots in the Smut Fungus Melanopsichium pennsylvanicum.</title>
        <authorList>
            <person name="Sharma R."/>
            <person name="Mishra B."/>
            <person name="Runge F."/>
            <person name="Thines M."/>
        </authorList>
    </citation>
    <scope>NUCLEOTIDE SEQUENCE</scope>
    <source>
        <strain evidence="2">4</strain>
    </source>
</reference>
<name>A0A077QY86_9BASI</name>
<accession>A0A077QY86</accession>
<evidence type="ECO:0000313" key="2">
    <source>
        <dbReference type="EMBL" id="CDI51666.1"/>
    </source>
</evidence>
<dbReference type="EMBL" id="HG529513">
    <property type="protein sequence ID" value="CDI51666.1"/>
    <property type="molecule type" value="Genomic_DNA"/>
</dbReference>
<sequence>MDYAGRTTFEFPIRASCTPGFIEIITGPLFLDPGLFKSPGKSEKAFAMHRWERATLNGSGNAKRPIDKPQEQLSTALWLLEHTQSIVTTATAIGILHLRTCHALYFTIGSLATSFTAKGLKKVIKQPRPPGSRVKKTSGMPSTHSA</sequence>
<organism evidence="2">
    <name type="scientific">Melanopsichium pennsylvanicum 4</name>
    <dbReference type="NCBI Taxonomy" id="1398559"/>
    <lineage>
        <taxon>Eukaryota</taxon>
        <taxon>Fungi</taxon>
        <taxon>Dikarya</taxon>
        <taxon>Basidiomycota</taxon>
        <taxon>Ustilaginomycotina</taxon>
        <taxon>Ustilaginomycetes</taxon>
        <taxon>Ustilaginales</taxon>
        <taxon>Ustilaginaceae</taxon>
        <taxon>Melanopsichium</taxon>
    </lineage>
</organism>
<protein>
    <submittedName>
        <fullName evidence="2">Dolichyl pyrophosphate phosphatase and related acid phosphatases</fullName>
    </submittedName>
</protein>
<dbReference type="AlphaFoldDB" id="A0A077QY86"/>
<feature type="region of interest" description="Disordered" evidence="1">
    <location>
        <begin position="124"/>
        <end position="146"/>
    </location>
</feature>
<proteinExistence type="predicted"/>
<evidence type="ECO:0000256" key="1">
    <source>
        <dbReference type="SAM" id="MobiDB-lite"/>
    </source>
</evidence>